<protein>
    <submittedName>
        <fullName evidence="2">Glycosyltransferase family 4 protein</fullName>
    </submittedName>
</protein>
<proteinExistence type="predicted"/>
<dbReference type="PANTHER" id="PTHR45947:SF3">
    <property type="entry name" value="SULFOQUINOVOSYL TRANSFERASE SQD2"/>
    <property type="match status" value="1"/>
</dbReference>
<sequence>MDSVARAGDRNEMTGRKLGFVSSLTMRMHAHALVIRRFASALASPRSTIEFLVALWREARETALRCEREDPRQPWRLRLDRDAMWRRLRRGLGEALVDRPAPRYAVSVRKPVLPARPRLLHIIPNVFVGGSTQLVVDLHDHLGHLFEMEVLTAALPPGGSHTGMRIHRVGLDEPTERLAPIIRGSRPDLVHVHYWGSTDDCWYAPAFEAALALGVPVIQNLNTPIGPYRDARIAATVCVSSYVRQTFAADMPDCAIIHPGIDQSWFDIKSSTSPDASDTVAIVYRLDRDKLDPDALDSAIETVRLRPRTRFVVVGEGPLLPIFIARVRKAGVRDNFDFRGAVSYRDLPAVYAGAKVFLAPVARESFGQVVPFAMAMGLAVVGNNIGALPEILGSTETLGNDATETGMILARLLDDGPALAALGSANRRRARSFNMDAMIAGYETLYRERLAGSPGLAPV</sequence>
<dbReference type="PANTHER" id="PTHR45947">
    <property type="entry name" value="SULFOQUINOVOSYL TRANSFERASE SQD2"/>
    <property type="match status" value="1"/>
</dbReference>
<evidence type="ECO:0000313" key="2">
    <source>
        <dbReference type="EMBL" id="UZF87279.1"/>
    </source>
</evidence>
<dbReference type="CDD" id="cd03801">
    <property type="entry name" value="GT4_PimA-like"/>
    <property type="match status" value="1"/>
</dbReference>
<dbReference type="InterPro" id="IPR050194">
    <property type="entry name" value="Glycosyltransferase_grp1"/>
</dbReference>
<dbReference type="EMBL" id="CP102774">
    <property type="protein sequence ID" value="UZF87279.1"/>
    <property type="molecule type" value="Genomic_DNA"/>
</dbReference>
<gene>
    <name evidence="2" type="ORF">NWE54_00300</name>
</gene>
<dbReference type="Pfam" id="PF13439">
    <property type="entry name" value="Glyco_transf_4"/>
    <property type="match status" value="1"/>
</dbReference>
<accession>A0A9E7ZYN8</accession>
<dbReference type="SUPFAM" id="SSF53756">
    <property type="entry name" value="UDP-Glycosyltransferase/glycogen phosphorylase"/>
    <property type="match status" value="1"/>
</dbReference>
<dbReference type="AlphaFoldDB" id="A0A9E7ZYN8"/>
<feature type="domain" description="Glycosyltransferase subfamily 4-like N-terminal" evidence="1">
    <location>
        <begin position="129"/>
        <end position="263"/>
    </location>
</feature>
<evidence type="ECO:0000259" key="1">
    <source>
        <dbReference type="Pfam" id="PF13439"/>
    </source>
</evidence>
<organism evidence="2">
    <name type="scientific">Bosea sp. NBC_00436</name>
    <dbReference type="NCBI Taxonomy" id="2969620"/>
    <lineage>
        <taxon>Bacteria</taxon>
        <taxon>Pseudomonadati</taxon>
        <taxon>Pseudomonadota</taxon>
        <taxon>Alphaproteobacteria</taxon>
        <taxon>Hyphomicrobiales</taxon>
        <taxon>Boseaceae</taxon>
        <taxon>Bosea</taxon>
    </lineage>
</organism>
<dbReference type="Gene3D" id="3.40.50.2000">
    <property type="entry name" value="Glycogen Phosphorylase B"/>
    <property type="match status" value="2"/>
</dbReference>
<dbReference type="InterPro" id="IPR028098">
    <property type="entry name" value="Glyco_trans_4-like_N"/>
</dbReference>
<name>A0A9E7ZYN8_9HYPH</name>
<dbReference type="Pfam" id="PF13692">
    <property type="entry name" value="Glyco_trans_1_4"/>
    <property type="match status" value="1"/>
</dbReference>
<reference evidence="2" key="1">
    <citation type="submission" date="2022-08" db="EMBL/GenBank/DDBJ databases">
        <title>Complete Genome Sequences of 2 Bosea sp. soil isolates.</title>
        <authorList>
            <person name="Alvarez Arevalo M."/>
            <person name="Sterndorff E.B."/>
            <person name="Faurdal D."/>
            <person name="Joergensen T.S."/>
            <person name="Weber T."/>
        </authorList>
    </citation>
    <scope>NUCLEOTIDE SEQUENCE</scope>
    <source>
        <strain evidence="2">NBC_00436</strain>
    </source>
</reference>
<dbReference type="GO" id="GO:0016757">
    <property type="term" value="F:glycosyltransferase activity"/>
    <property type="evidence" value="ECO:0007669"/>
    <property type="project" value="TreeGrafter"/>
</dbReference>